<feature type="signal peptide" evidence="1">
    <location>
        <begin position="1"/>
        <end position="23"/>
    </location>
</feature>
<comment type="caution">
    <text evidence="2">The sequence shown here is derived from an EMBL/GenBank/DDBJ whole genome shotgun (WGS) entry which is preliminary data.</text>
</comment>
<protein>
    <recommendedName>
        <fullName evidence="4">GerMN domain-containing protein</fullName>
    </recommendedName>
</protein>
<proteinExistence type="predicted"/>
<accession>H7EP62</accession>
<keyword evidence="3" id="KW-1185">Reference proteome</keyword>
<evidence type="ECO:0000313" key="3">
    <source>
        <dbReference type="Proteomes" id="UP000003571"/>
    </source>
</evidence>
<dbReference type="PROSITE" id="PS51257">
    <property type="entry name" value="PROKAR_LIPOPROTEIN"/>
    <property type="match status" value="1"/>
</dbReference>
<feature type="chain" id="PRO_5003610279" description="GerMN domain-containing protein" evidence="1">
    <location>
        <begin position="24"/>
        <end position="151"/>
    </location>
</feature>
<name>H7EP62_9SPIR</name>
<dbReference type="RefSeq" id="WP_002706370.1">
    <property type="nucleotide sequence ID" value="NZ_AGRW01000054.1"/>
</dbReference>
<evidence type="ECO:0000313" key="2">
    <source>
        <dbReference type="EMBL" id="EIC00695.1"/>
    </source>
</evidence>
<evidence type="ECO:0008006" key="4">
    <source>
        <dbReference type="Google" id="ProtNLM"/>
    </source>
</evidence>
<organism evidence="2 3">
    <name type="scientific">Treponema saccharophilum DSM 2985</name>
    <dbReference type="NCBI Taxonomy" id="907348"/>
    <lineage>
        <taxon>Bacteria</taxon>
        <taxon>Pseudomonadati</taxon>
        <taxon>Spirochaetota</taxon>
        <taxon>Spirochaetia</taxon>
        <taxon>Spirochaetales</taxon>
        <taxon>Treponemataceae</taxon>
        <taxon>Treponema</taxon>
    </lineage>
</organism>
<evidence type="ECO:0000256" key="1">
    <source>
        <dbReference type="SAM" id="SignalP"/>
    </source>
</evidence>
<dbReference type="PATRIC" id="fig|907348.3.peg.2754"/>
<dbReference type="STRING" id="907348.TresaDRAFT_0168"/>
<dbReference type="AlphaFoldDB" id="H7EP62"/>
<dbReference type="EMBL" id="AGRW01000054">
    <property type="protein sequence ID" value="EIC00695.1"/>
    <property type="molecule type" value="Genomic_DNA"/>
</dbReference>
<keyword evidence="1" id="KW-0732">Signal</keyword>
<dbReference type="OrthoDB" id="359886at2"/>
<reference evidence="2 3" key="1">
    <citation type="submission" date="2011-09" db="EMBL/GenBank/DDBJ databases">
        <title>The draft genome of Treponema saccharophilum DSM 2985.</title>
        <authorList>
            <consortium name="US DOE Joint Genome Institute (JGI-PGF)"/>
            <person name="Lucas S."/>
            <person name="Copeland A."/>
            <person name="Lapidus A."/>
            <person name="Glavina del Rio T."/>
            <person name="Dalin E."/>
            <person name="Tice H."/>
            <person name="Bruce D."/>
            <person name="Goodwin L."/>
            <person name="Pitluck S."/>
            <person name="Peters L."/>
            <person name="Kyrpides N."/>
            <person name="Mavromatis K."/>
            <person name="Ivanova N."/>
            <person name="Markowitz V."/>
            <person name="Cheng J.-F."/>
            <person name="Hugenholtz P."/>
            <person name="Woyke T."/>
            <person name="Wu D."/>
            <person name="Gronow S."/>
            <person name="Wellnitz S."/>
            <person name="Brambilla E."/>
            <person name="Klenk H.-P."/>
            <person name="Eisen J.A."/>
        </authorList>
    </citation>
    <scope>NUCLEOTIDE SEQUENCE [LARGE SCALE GENOMIC DNA]</scope>
    <source>
        <strain evidence="2 3">DSM 2985</strain>
    </source>
</reference>
<dbReference type="Proteomes" id="UP000003571">
    <property type="component" value="Unassembled WGS sequence"/>
</dbReference>
<gene>
    <name evidence="2" type="ORF">TresaDRAFT_0168</name>
</gene>
<sequence>MVLKMLDVRKIAGAFFAASLALALSGCSGGSEYTMLFPEIGVGDKKEIIRKEKRRLPKEPSQGVIAMFVEELVLGPQTPRLRPLFSRGTHVEFCFMGGNDLYVDISRDALFELSDAVDIQGGISLFEENIRKNFKNIENIVLFIDGRVVNE</sequence>